<name>A0A484RBW4_9ZZZZ</name>
<sequence length="605" mass="64958">MTIPQSLFSRLSACILLLVLGAPAAAQSYEQYQARQAAQAAQSSAQDTASQGQGQGQASAPGFVRDTFKSMTGTSLEDVANRAAGISGGPQPNPQPMQLPAAQGAPASLYPPSRMFGAQLFNGHFAMLNGSGFNPDYRLAIGDKVLLRIWGGVNFTDTLVIDSHGNLFIPEVGPVQVAGLRNGDLNQAIRGAVSSTFRAGANNIYATLDLAQPVKVFVTGYVRNPGLYQGLASDSVLSYLDRAGGIDAERGSYTVVNVMRNGKVRKTFNLYDFLLSGQLDLVQFSDGDVIMVQPRAHVFSADGAVLNQNDFEFPTSTVSLAEALRMARPTPGATHVSVQRRQGLERRTEYFPIGQAAEVTLEDGDTFTVTADRYPGTIQIRVSGAHSGQHAMVLPYGAQLRDVLPMIQANPLSVMDAIQLFRKSTKEQQKRMLEVSLNKLEESVLTARSATSEEASLRRGEAELTLNFVEKARQIEPLGQVVLNGKEIGDTILEDGDELVIPERTSLVAVNGGVLFPNAFSWQRGLDADDYVQMAGGFTQSPKTSKVIVVRQNGEAVNAERAGAIRSGDQLVVLPQIETKSLEITRALSTIVYQIAVAAKVVLGL</sequence>
<evidence type="ECO:0000256" key="2">
    <source>
        <dbReference type="SAM" id="MobiDB-lite"/>
    </source>
</evidence>
<dbReference type="PANTHER" id="PTHR33619:SF3">
    <property type="entry name" value="POLYSACCHARIDE EXPORT PROTEIN GFCE-RELATED"/>
    <property type="match status" value="1"/>
</dbReference>
<evidence type="ECO:0000259" key="3">
    <source>
        <dbReference type="Pfam" id="PF02563"/>
    </source>
</evidence>
<evidence type="ECO:0000256" key="1">
    <source>
        <dbReference type="ARBA" id="ARBA00022729"/>
    </source>
</evidence>
<dbReference type="Pfam" id="PF02563">
    <property type="entry name" value="Poly_export"/>
    <property type="match status" value="1"/>
</dbReference>
<gene>
    <name evidence="6" type="ORF">BER1_3627</name>
    <name evidence="5" type="ORF">BER2_3596</name>
</gene>
<feature type="compositionally biased region" description="Low complexity" evidence="2">
    <location>
        <begin position="43"/>
        <end position="60"/>
    </location>
</feature>
<dbReference type="PANTHER" id="PTHR33619">
    <property type="entry name" value="POLYSACCHARIDE EXPORT PROTEIN GFCE-RELATED"/>
    <property type="match status" value="1"/>
</dbReference>
<protein>
    <submittedName>
        <fullName evidence="5">Capsular polysaccharide export system periplasmic protein KpsD</fullName>
    </submittedName>
</protein>
<evidence type="ECO:0000313" key="5">
    <source>
        <dbReference type="EMBL" id="VFR47456.1"/>
    </source>
</evidence>
<evidence type="ECO:0000259" key="4">
    <source>
        <dbReference type="Pfam" id="PF10531"/>
    </source>
</evidence>
<organism evidence="5">
    <name type="scientific">plant metagenome</name>
    <dbReference type="NCBI Taxonomy" id="1297885"/>
    <lineage>
        <taxon>unclassified sequences</taxon>
        <taxon>metagenomes</taxon>
        <taxon>organismal metagenomes</taxon>
    </lineage>
</organism>
<feature type="domain" description="Polysaccharide export protein N-terminal" evidence="3">
    <location>
        <begin position="134"/>
        <end position="195"/>
    </location>
</feature>
<feature type="domain" description="Soluble ligand binding" evidence="4">
    <location>
        <begin position="508"/>
        <end position="555"/>
    </location>
</feature>
<dbReference type="Pfam" id="PF10531">
    <property type="entry name" value="SLBB"/>
    <property type="match status" value="1"/>
</dbReference>
<dbReference type="Gene3D" id="3.10.560.10">
    <property type="entry name" value="Outer membrane lipoprotein wza domain like"/>
    <property type="match status" value="3"/>
</dbReference>
<dbReference type="AlphaFoldDB" id="A0A484RBW4"/>
<dbReference type="EMBL" id="CAADIE010000031">
    <property type="protein sequence ID" value="VFR47508.1"/>
    <property type="molecule type" value="Genomic_DNA"/>
</dbReference>
<dbReference type="Gene3D" id="3.30.1950.10">
    <property type="entry name" value="wza like domain"/>
    <property type="match status" value="1"/>
</dbReference>
<dbReference type="InterPro" id="IPR049712">
    <property type="entry name" value="Poly_export"/>
</dbReference>
<feature type="region of interest" description="Disordered" evidence="2">
    <location>
        <begin position="43"/>
        <end position="62"/>
    </location>
</feature>
<feature type="region of interest" description="Disordered" evidence="2">
    <location>
        <begin position="83"/>
        <end position="104"/>
    </location>
</feature>
<dbReference type="InterPro" id="IPR003715">
    <property type="entry name" value="Poly_export_N"/>
</dbReference>
<evidence type="ECO:0000313" key="6">
    <source>
        <dbReference type="EMBL" id="VFR47508.1"/>
    </source>
</evidence>
<dbReference type="EMBL" id="CAADIH010000026">
    <property type="protein sequence ID" value="VFR47456.1"/>
    <property type="molecule type" value="Genomic_DNA"/>
</dbReference>
<dbReference type="GO" id="GO:0015159">
    <property type="term" value="F:polysaccharide transmembrane transporter activity"/>
    <property type="evidence" value="ECO:0007669"/>
    <property type="project" value="InterPro"/>
</dbReference>
<reference evidence="5" key="1">
    <citation type="submission" date="2019-03" db="EMBL/GenBank/DDBJ databases">
        <authorList>
            <person name="Danneels B."/>
        </authorList>
    </citation>
    <scope>NUCLEOTIDE SEQUENCE</scope>
</reference>
<keyword evidence="1" id="KW-0732">Signal</keyword>
<proteinExistence type="predicted"/>
<dbReference type="InterPro" id="IPR019554">
    <property type="entry name" value="Soluble_ligand-bd"/>
</dbReference>
<accession>A0A484RBW4</accession>